<organism evidence="2 3">
    <name type="scientific">Candidatus Thermofonsia Clade 3 bacterium</name>
    <dbReference type="NCBI Taxonomy" id="2364212"/>
    <lineage>
        <taxon>Bacteria</taxon>
        <taxon>Bacillati</taxon>
        <taxon>Chloroflexota</taxon>
        <taxon>Candidatus Thermofontia</taxon>
        <taxon>Candidatus Thermofonsia Clade 3</taxon>
    </lineage>
</organism>
<dbReference type="InterPro" id="IPR000639">
    <property type="entry name" value="Epox_hydrolase-like"/>
</dbReference>
<evidence type="ECO:0000313" key="2">
    <source>
        <dbReference type="EMBL" id="PJF48722.1"/>
    </source>
</evidence>
<reference evidence="2 3" key="1">
    <citation type="submission" date="2017-11" db="EMBL/GenBank/DDBJ databases">
        <title>Evolution of Phototrophy in the Chloroflexi Phylum Driven by Horizontal Gene Transfer.</title>
        <authorList>
            <person name="Ward L.M."/>
            <person name="Hemp J."/>
            <person name="Shih P.M."/>
            <person name="Mcglynn S.E."/>
            <person name="Fischer W."/>
        </authorList>
    </citation>
    <scope>NUCLEOTIDE SEQUENCE [LARGE SCALE GENOMIC DNA]</scope>
    <source>
        <strain evidence="2">JP3_7</strain>
    </source>
</reference>
<dbReference type="InterPro" id="IPR000073">
    <property type="entry name" value="AB_hydrolase_1"/>
</dbReference>
<dbReference type="PRINTS" id="PR00412">
    <property type="entry name" value="EPOXHYDRLASE"/>
</dbReference>
<dbReference type="GO" id="GO:0016787">
    <property type="term" value="F:hydrolase activity"/>
    <property type="evidence" value="ECO:0007669"/>
    <property type="project" value="UniProtKB-KW"/>
</dbReference>
<gene>
    <name evidence="2" type="ORF">CUN48_01885</name>
</gene>
<comment type="caution">
    <text evidence="2">The sequence shown here is derived from an EMBL/GenBank/DDBJ whole genome shotgun (WGS) entry which is preliminary data.</text>
</comment>
<evidence type="ECO:0000259" key="1">
    <source>
        <dbReference type="Pfam" id="PF12697"/>
    </source>
</evidence>
<dbReference type="EMBL" id="PGTN01000007">
    <property type="protein sequence ID" value="PJF48722.1"/>
    <property type="molecule type" value="Genomic_DNA"/>
</dbReference>
<protein>
    <submittedName>
        <fullName evidence="2">Alpha/beta hydrolase</fullName>
    </submittedName>
</protein>
<dbReference type="Gene3D" id="3.40.50.1820">
    <property type="entry name" value="alpha/beta hydrolase"/>
    <property type="match status" value="1"/>
</dbReference>
<dbReference type="SUPFAM" id="SSF53474">
    <property type="entry name" value="alpha/beta-Hydrolases"/>
    <property type="match status" value="1"/>
</dbReference>
<dbReference type="Proteomes" id="UP000230790">
    <property type="component" value="Unassembled WGS sequence"/>
</dbReference>
<dbReference type="AlphaFoldDB" id="A0A2M8QG48"/>
<dbReference type="Pfam" id="PF12697">
    <property type="entry name" value="Abhydrolase_6"/>
    <property type="match status" value="1"/>
</dbReference>
<keyword evidence="2" id="KW-0378">Hydrolase</keyword>
<dbReference type="PRINTS" id="PR00111">
    <property type="entry name" value="ABHYDROLASE"/>
</dbReference>
<feature type="domain" description="AB hydrolase-1" evidence="1">
    <location>
        <begin position="24"/>
        <end position="261"/>
    </location>
</feature>
<sequence length="267" mass="29995">MYAELNGLRMFYEDRSSSDPTGVIVFLHGFPLDHSIWRHQLDYFSTSYRCIAPDLRGFGASSELKKPAEPTPLTVDTFAADIVALLEHLHIKSANFVGLSMGGYIALAIWRRLATRKLVRRLIFSNTRAAGDTPETKANRKRQAELVKTQGTRPYADEMLPRLLAPENIERCGNEVRHMIERTHPDTIVATLEALAARKDMTDWLRRVQVKTLVIAGEKDVISPPSDSELIAREVDSGKLVVIPNAGHLTPLEQPDAFNEAMYAFLR</sequence>
<dbReference type="InterPro" id="IPR029058">
    <property type="entry name" value="AB_hydrolase_fold"/>
</dbReference>
<dbReference type="PANTHER" id="PTHR43798">
    <property type="entry name" value="MONOACYLGLYCEROL LIPASE"/>
    <property type="match status" value="1"/>
</dbReference>
<proteinExistence type="predicted"/>
<name>A0A2M8QG48_9CHLR</name>
<evidence type="ECO:0000313" key="3">
    <source>
        <dbReference type="Proteomes" id="UP000230790"/>
    </source>
</evidence>
<dbReference type="InterPro" id="IPR050266">
    <property type="entry name" value="AB_hydrolase_sf"/>
</dbReference>
<accession>A0A2M8QG48</accession>